<accession>A0A0C9TFT0</accession>
<dbReference type="HOGENOM" id="CLU_2905628_0_0_1"/>
<organism evidence="1 2">
    <name type="scientific">Sphaerobolus stellatus (strain SS14)</name>
    <dbReference type="NCBI Taxonomy" id="990650"/>
    <lineage>
        <taxon>Eukaryota</taxon>
        <taxon>Fungi</taxon>
        <taxon>Dikarya</taxon>
        <taxon>Basidiomycota</taxon>
        <taxon>Agaricomycotina</taxon>
        <taxon>Agaricomycetes</taxon>
        <taxon>Phallomycetidae</taxon>
        <taxon>Geastrales</taxon>
        <taxon>Sphaerobolaceae</taxon>
        <taxon>Sphaerobolus</taxon>
    </lineage>
</organism>
<protein>
    <submittedName>
        <fullName evidence="1">Uncharacterized protein</fullName>
    </submittedName>
</protein>
<reference evidence="1 2" key="1">
    <citation type="submission" date="2014-06" db="EMBL/GenBank/DDBJ databases">
        <title>Evolutionary Origins and Diversification of the Mycorrhizal Mutualists.</title>
        <authorList>
            <consortium name="DOE Joint Genome Institute"/>
            <consortium name="Mycorrhizal Genomics Consortium"/>
            <person name="Kohler A."/>
            <person name="Kuo A."/>
            <person name="Nagy L.G."/>
            <person name="Floudas D."/>
            <person name="Copeland A."/>
            <person name="Barry K.W."/>
            <person name="Cichocki N."/>
            <person name="Veneault-Fourrey C."/>
            <person name="LaButti K."/>
            <person name="Lindquist E.A."/>
            <person name="Lipzen A."/>
            <person name="Lundell T."/>
            <person name="Morin E."/>
            <person name="Murat C."/>
            <person name="Riley R."/>
            <person name="Ohm R."/>
            <person name="Sun H."/>
            <person name="Tunlid A."/>
            <person name="Henrissat B."/>
            <person name="Grigoriev I.V."/>
            <person name="Hibbett D.S."/>
            <person name="Martin F."/>
        </authorList>
    </citation>
    <scope>NUCLEOTIDE SEQUENCE [LARGE SCALE GENOMIC DNA]</scope>
    <source>
        <strain evidence="1 2">SS14</strain>
    </source>
</reference>
<proteinExistence type="predicted"/>
<gene>
    <name evidence="1" type="ORF">M422DRAFT_270481</name>
</gene>
<evidence type="ECO:0000313" key="2">
    <source>
        <dbReference type="Proteomes" id="UP000054279"/>
    </source>
</evidence>
<keyword evidence="2" id="KW-1185">Reference proteome</keyword>
<dbReference type="EMBL" id="KN837311">
    <property type="protein sequence ID" value="KIJ28248.1"/>
    <property type="molecule type" value="Genomic_DNA"/>
</dbReference>
<dbReference type="Proteomes" id="UP000054279">
    <property type="component" value="Unassembled WGS sequence"/>
</dbReference>
<sequence length="62" mass="7200">MSKWSIKRILQLLRSTGEVVPAGDGRRGKWKRVMDAEELEFLMALLEQNPDLYLDEPQEQLA</sequence>
<name>A0A0C9TFT0_SPHS4</name>
<evidence type="ECO:0000313" key="1">
    <source>
        <dbReference type="EMBL" id="KIJ28248.1"/>
    </source>
</evidence>
<dbReference type="AlphaFoldDB" id="A0A0C9TFT0"/>